<feature type="region of interest" description="Disordered" evidence="3">
    <location>
        <begin position="773"/>
        <end position="795"/>
    </location>
</feature>
<evidence type="ECO:0000256" key="3">
    <source>
        <dbReference type="SAM" id="MobiDB-lite"/>
    </source>
</evidence>
<dbReference type="GO" id="GO:0036121">
    <property type="term" value="F:double-stranded DNA helicase activity"/>
    <property type="evidence" value="ECO:0007669"/>
    <property type="project" value="TreeGrafter"/>
</dbReference>
<feature type="coiled-coil region" evidence="2">
    <location>
        <begin position="407"/>
        <end position="437"/>
    </location>
</feature>
<reference evidence="7 8" key="1">
    <citation type="submission" date="2017-01" db="EMBL/GenBank/DDBJ databases">
        <authorList>
            <person name="Mah S.A."/>
            <person name="Swanson W.J."/>
            <person name="Moy G.W."/>
            <person name="Vacquier V.D."/>
        </authorList>
    </citation>
    <scope>NUCLEOTIDE SEQUENCE [LARGE SCALE GENOMIC DNA]</scope>
    <source>
        <strain evidence="7 8">GSMNP</strain>
    </source>
</reference>
<dbReference type="EMBL" id="LSSN01001453">
    <property type="protein sequence ID" value="OMJ19565.1"/>
    <property type="molecule type" value="Genomic_DNA"/>
</dbReference>
<dbReference type="SMART" id="SM00490">
    <property type="entry name" value="HELICc"/>
    <property type="match status" value="1"/>
</dbReference>
<dbReference type="GO" id="GO:0016787">
    <property type="term" value="F:hydrolase activity"/>
    <property type="evidence" value="ECO:0007669"/>
    <property type="project" value="InterPro"/>
</dbReference>
<dbReference type="GO" id="GO:0032042">
    <property type="term" value="P:mitochondrial DNA metabolic process"/>
    <property type="evidence" value="ECO:0007669"/>
    <property type="project" value="TreeGrafter"/>
</dbReference>
<sequence length="795" mass="91096">EFSSLFSSENPKKVVQSSIPHQKFSLRKYQAECINECISNLEQGVRRQAVIFSNLIEKVPAWNPKANKVLILAHREELLYQAKRQISNFNPSLKVEIDQGKVFANIAADVIIASVQTLGKKNSARLDRYDPYLFKCIIIDEAHHSAAKTYRNIVEHFIPKEKEEGYVGPVIWGCSATLTRTDGLALNTVFDRIVYQKTFLEMFKEKWLSEIEAVVVKTVVSLDNVKMSRGDFEMKSLTDSINIKERNELIVDKYLELANNPSEEVRRSTLVFATNVDHVIQLNAAFRNRGIDSRYIVGTSNASDRVMLIEGFKKHYFPVLINCGILTEGTDIPNIDCIIMARPTKSHVLFQQMIGRGVRLFKHKKNCLIIDFADSFVHRPKLMSLTTLLGLDPDSIEEKFTLKKQNVTDILQEIEDNEKTARELAKKEEENFNLEALTKKLYDPYAIFKIRLSEIKKNYHLYKNYPSNLYADIFTCGDHRLINLSNLSWVSHSKDKFVLSTQSLVFFIEATKPAVLGSEQKNFNKDKPDSLLNDKEDDNSETGSSYIAYYRIIRRFSTLSPKGGGDRSFSKNITIPLTSNSLEQAFRGTDNFILSKLGYTSYKLCFRNQVWRQAQPSEKQLNYLSKLGIPHNLVNAHLRKSANMPNKLKKSKNIIRDADRTFKELNTQPSSSYETILPTSSDFNSIHNNSSKKTSDKNILFNQVKTLTDRLLNIENSQNLIKKEQSFYKKNKIPLPDQPENNDSTEKKLDSEILMLTKGSVANLITRHLYKEKPTKKQKSKSEITPTICEMIDQD</sequence>
<dbReference type="PROSITE" id="PS51194">
    <property type="entry name" value="HELICASE_CTER"/>
    <property type="match status" value="1"/>
</dbReference>
<evidence type="ECO:0000313" key="6">
    <source>
        <dbReference type="EMBL" id="OMJ19565.1"/>
    </source>
</evidence>
<dbReference type="InterPro" id="IPR050742">
    <property type="entry name" value="Helicase_Restrict-Modif_Enz"/>
</dbReference>
<evidence type="ECO:0000313" key="8">
    <source>
        <dbReference type="Proteomes" id="UP000187283"/>
    </source>
</evidence>
<keyword evidence="1 7" id="KW-0347">Helicase</keyword>
<name>A0A1R1XY75_9FUNG</name>
<evidence type="ECO:0000259" key="5">
    <source>
        <dbReference type="PROSITE" id="PS51194"/>
    </source>
</evidence>
<feature type="compositionally biased region" description="Basic and acidic residues" evidence="3">
    <location>
        <begin position="522"/>
        <end position="534"/>
    </location>
</feature>
<feature type="domain" description="Helicase ATP-binding" evidence="4">
    <location>
        <begin position="60"/>
        <end position="196"/>
    </location>
</feature>
<dbReference type="PANTHER" id="PTHR47396:SF1">
    <property type="entry name" value="ATP-DEPENDENT HELICASE IRC3-RELATED"/>
    <property type="match status" value="1"/>
</dbReference>
<keyword evidence="2" id="KW-0175">Coiled coil</keyword>
<comment type="caution">
    <text evidence="7">The sequence shown here is derived from an EMBL/GenBank/DDBJ whole genome shotgun (WGS) entry which is preliminary data.</text>
</comment>
<organism evidence="7 8">
    <name type="scientific">Smittium culicis</name>
    <dbReference type="NCBI Taxonomy" id="133412"/>
    <lineage>
        <taxon>Eukaryota</taxon>
        <taxon>Fungi</taxon>
        <taxon>Fungi incertae sedis</taxon>
        <taxon>Zoopagomycota</taxon>
        <taxon>Kickxellomycotina</taxon>
        <taxon>Harpellomycetes</taxon>
        <taxon>Harpellales</taxon>
        <taxon>Legeriomycetaceae</taxon>
        <taxon>Smittium</taxon>
    </lineage>
</organism>
<dbReference type="GO" id="GO:0061749">
    <property type="term" value="F:forked DNA-dependent helicase activity"/>
    <property type="evidence" value="ECO:0007669"/>
    <property type="project" value="TreeGrafter"/>
</dbReference>
<dbReference type="SMART" id="SM00487">
    <property type="entry name" value="DEXDc"/>
    <property type="match status" value="1"/>
</dbReference>
<feature type="region of interest" description="Disordered" evidence="3">
    <location>
        <begin position="519"/>
        <end position="541"/>
    </location>
</feature>
<keyword evidence="8" id="KW-1185">Reference proteome</keyword>
<dbReference type="CDD" id="cd18799">
    <property type="entry name" value="SF2_C_EcoAI-like"/>
    <property type="match status" value="1"/>
</dbReference>
<dbReference type="Gene3D" id="3.40.50.300">
    <property type="entry name" value="P-loop containing nucleotide triphosphate hydrolases"/>
    <property type="match status" value="2"/>
</dbReference>
<dbReference type="GO" id="GO:0005759">
    <property type="term" value="C:mitochondrial matrix"/>
    <property type="evidence" value="ECO:0007669"/>
    <property type="project" value="TreeGrafter"/>
</dbReference>
<dbReference type="Pfam" id="PF00271">
    <property type="entry name" value="Helicase_C"/>
    <property type="match status" value="1"/>
</dbReference>
<feature type="domain" description="Helicase C-terminal" evidence="5">
    <location>
        <begin position="249"/>
        <end position="438"/>
    </location>
</feature>
<dbReference type="GO" id="GO:0000403">
    <property type="term" value="F:Y-form DNA binding"/>
    <property type="evidence" value="ECO:0007669"/>
    <property type="project" value="TreeGrafter"/>
</dbReference>
<gene>
    <name evidence="7" type="ORF">AYI70_g4606</name>
    <name evidence="6" type="ORF">AYI70_g4650</name>
</gene>
<keyword evidence="1 7" id="KW-0067">ATP-binding</keyword>
<evidence type="ECO:0000256" key="2">
    <source>
        <dbReference type="SAM" id="Coils"/>
    </source>
</evidence>
<dbReference type="AlphaFoldDB" id="A0A1R1XY75"/>
<proteinExistence type="predicted"/>
<dbReference type="InterPro" id="IPR027417">
    <property type="entry name" value="P-loop_NTPase"/>
</dbReference>
<evidence type="ECO:0000313" key="7">
    <source>
        <dbReference type="EMBL" id="OMJ19620.1"/>
    </source>
</evidence>
<dbReference type="SUPFAM" id="SSF52540">
    <property type="entry name" value="P-loop containing nucleoside triphosphate hydrolases"/>
    <property type="match status" value="1"/>
</dbReference>
<dbReference type="PANTHER" id="PTHR47396">
    <property type="entry name" value="TYPE I RESTRICTION ENZYME ECOKI R PROTEIN"/>
    <property type="match status" value="1"/>
</dbReference>
<dbReference type="Pfam" id="PF04851">
    <property type="entry name" value="ResIII"/>
    <property type="match status" value="1"/>
</dbReference>
<evidence type="ECO:0000256" key="1">
    <source>
        <dbReference type="ARBA" id="ARBA00022806"/>
    </source>
</evidence>
<dbReference type="PROSITE" id="PS51192">
    <property type="entry name" value="HELICASE_ATP_BIND_1"/>
    <property type="match status" value="1"/>
</dbReference>
<protein>
    <submittedName>
        <fullName evidence="7">Putative mitochondrial ATP-dependent helicase irc3</fullName>
    </submittedName>
</protein>
<dbReference type="OrthoDB" id="16911at2759"/>
<dbReference type="EMBL" id="LSSN01001441">
    <property type="protein sequence ID" value="OMJ19620.1"/>
    <property type="molecule type" value="Genomic_DNA"/>
</dbReference>
<evidence type="ECO:0000259" key="4">
    <source>
        <dbReference type="PROSITE" id="PS51192"/>
    </source>
</evidence>
<dbReference type="InterPro" id="IPR006935">
    <property type="entry name" value="Helicase/UvrB_N"/>
</dbReference>
<dbReference type="STRING" id="133412.A0A1R1XY75"/>
<dbReference type="GO" id="GO:0070125">
    <property type="term" value="P:mitochondrial translational elongation"/>
    <property type="evidence" value="ECO:0007669"/>
    <property type="project" value="TreeGrafter"/>
</dbReference>
<feature type="non-terminal residue" evidence="7">
    <location>
        <position position="1"/>
    </location>
</feature>
<dbReference type="InterPro" id="IPR014001">
    <property type="entry name" value="Helicase_ATP-bd"/>
</dbReference>
<accession>A0A1R1XY75</accession>
<keyword evidence="1 7" id="KW-0547">Nucleotide-binding</keyword>
<dbReference type="GO" id="GO:0005524">
    <property type="term" value="F:ATP binding"/>
    <property type="evidence" value="ECO:0007669"/>
    <property type="project" value="InterPro"/>
</dbReference>
<dbReference type="InterPro" id="IPR001650">
    <property type="entry name" value="Helicase_C-like"/>
</dbReference>
<keyword evidence="1 7" id="KW-0378">Hydrolase</keyword>
<dbReference type="Proteomes" id="UP000187283">
    <property type="component" value="Unassembled WGS sequence"/>
</dbReference>